<comment type="function">
    <text evidence="6">Could methylate the ribose at the nucleotide 34 wobble position in tRNA.</text>
</comment>
<feature type="binding site" evidence="6 7">
    <location>
        <position position="78"/>
    </location>
    <ligand>
        <name>S-adenosyl-L-methionine</name>
        <dbReference type="ChEBI" id="CHEBI:59789"/>
    </ligand>
</feature>
<dbReference type="GO" id="GO:0008175">
    <property type="term" value="F:tRNA methyltransferase activity"/>
    <property type="evidence" value="ECO:0007669"/>
    <property type="project" value="UniProtKB-UniRule"/>
</dbReference>
<dbReference type="EMBL" id="CP031517">
    <property type="protein sequence ID" value="QOS39490.1"/>
    <property type="molecule type" value="Genomic_DNA"/>
</dbReference>
<dbReference type="Gene3D" id="3.40.1280.10">
    <property type="match status" value="1"/>
</dbReference>
<protein>
    <recommendedName>
        <fullName evidence="6">Putative tRNA (cytidine(34)-2'-O)-methyltransferase</fullName>
        <ecNumber evidence="6">2.1.1.207</ecNumber>
    </recommendedName>
    <alternativeName>
        <fullName evidence="6">tRNA (cytidine/uridine-2'-O-)-methyltransferase</fullName>
    </alternativeName>
</protein>
<sequence>MNRIVLFQPEKPANVGNIIRTCMALDAKLTIIGPLTFELSDKNLRRAEMDYAVGFPIERFDTIEDFLAVHGKEEGYYVTRYSEKVYSDYTVSDPSKSYWFMFGRESTGIPKEVLKGHYDHTMRIPMAINARSLNLSNSVAIVLSEALRQQNFPSLATTETIKGRDFLKNYKED</sequence>
<evidence type="ECO:0000313" key="10">
    <source>
        <dbReference type="Proteomes" id="UP000593591"/>
    </source>
</evidence>
<evidence type="ECO:0000256" key="2">
    <source>
        <dbReference type="ARBA" id="ARBA00022603"/>
    </source>
</evidence>
<dbReference type="KEGG" id="trc:DYE49_03060"/>
<feature type="binding site" evidence="6 7">
    <location>
        <position position="103"/>
    </location>
    <ligand>
        <name>S-adenosyl-L-methionine</name>
        <dbReference type="ChEBI" id="CHEBI:59789"/>
    </ligand>
</feature>
<keyword evidence="3 6" id="KW-0808">Transferase</keyword>
<keyword evidence="2 6" id="KW-0489">Methyltransferase</keyword>
<proteinExistence type="inferred from homology"/>
<dbReference type="InterPro" id="IPR029026">
    <property type="entry name" value="tRNA_m1G_MTases_N"/>
</dbReference>
<name>A0A7M1XK01_9SPIR</name>
<dbReference type="PANTHER" id="PTHR42971:SF1">
    <property type="entry name" value="TRNA (CYTIDINE(34)-2'-O)-METHYLTRANSFERASE"/>
    <property type="match status" value="1"/>
</dbReference>
<dbReference type="SUPFAM" id="SSF75217">
    <property type="entry name" value="alpha/beta knot"/>
    <property type="match status" value="1"/>
</dbReference>
<evidence type="ECO:0000256" key="4">
    <source>
        <dbReference type="ARBA" id="ARBA00022691"/>
    </source>
</evidence>
<dbReference type="InterPro" id="IPR001537">
    <property type="entry name" value="SpoU_MeTrfase"/>
</dbReference>
<gene>
    <name evidence="9" type="ORF">DYE49_03060</name>
</gene>
<evidence type="ECO:0000256" key="6">
    <source>
        <dbReference type="HAMAP-Rule" id="MF_01885"/>
    </source>
</evidence>
<feature type="binding site" evidence="6 7">
    <location>
        <position position="124"/>
    </location>
    <ligand>
        <name>S-adenosyl-L-methionine</name>
        <dbReference type="ChEBI" id="CHEBI:59789"/>
    </ligand>
</feature>
<dbReference type="PANTHER" id="PTHR42971">
    <property type="entry name" value="TRNA (CYTIDINE(34)-2'-O)-METHYLTRANSFERASE"/>
    <property type="match status" value="1"/>
</dbReference>
<evidence type="ECO:0000313" key="9">
    <source>
        <dbReference type="EMBL" id="QOS39490.1"/>
    </source>
</evidence>
<dbReference type="HAMAP" id="MF_01885">
    <property type="entry name" value="tRNA_methyltr_TrmL"/>
    <property type="match status" value="1"/>
</dbReference>
<organism evidence="9 10">
    <name type="scientific">Treponema rectale</name>
    <dbReference type="NCBI Taxonomy" id="744512"/>
    <lineage>
        <taxon>Bacteria</taxon>
        <taxon>Pseudomonadati</taxon>
        <taxon>Spirochaetota</taxon>
        <taxon>Spirochaetia</taxon>
        <taxon>Spirochaetales</taxon>
        <taxon>Treponemataceae</taxon>
        <taxon>Treponema</taxon>
    </lineage>
</organism>
<dbReference type="PIRSF" id="PIRSF029256">
    <property type="entry name" value="SpoU_TrmH_prd"/>
    <property type="match status" value="1"/>
</dbReference>
<evidence type="ECO:0000259" key="8">
    <source>
        <dbReference type="Pfam" id="PF00588"/>
    </source>
</evidence>
<evidence type="ECO:0000256" key="5">
    <source>
        <dbReference type="ARBA" id="ARBA00022694"/>
    </source>
</evidence>
<dbReference type="AlphaFoldDB" id="A0A7M1XK01"/>
<dbReference type="Proteomes" id="UP000593591">
    <property type="component" value="Chromosome"/>
</dbReference>
<comment type="catalytic activity">
    <reaction evidence="6">
        <text>5-carboxymethylaminomethyluridine(34) in tRNA(Leu) + S-adenosyl-L-methionine = 5-carboxymethylaminomethyl-2'-O-methyluridine(34) in tRNA(Leu) + S-adenosyl-L-homocysteine + H(+)</text>
        <dbReference type="Rhea" id="RHEA:43088"/>
        <dbReference type="Rhea" id="RHEA-COMP:10333"/>
        <dbReference type="Rhea" id="RHEA-COMP:10334"/>
        <dbReference type="ChEBI" id="CHEBI:15378"/>
        <dbReference type="ChEBI" id="CHEBI:57856"/>
        <dbReference type="ChEBI" id="CHEBI:59789"/>
        <dbReference type="ChEBI" id="CHEBI:74508"/>
        <dbReference type="ChEBI" id="CHEBI:74511"/>
        <dbReference type="EC" id="2.1.1.207"/>
    </reaction>
</comment>
<dbReference type="GO" id="GO:0008757">
    <property type="term" value="F:S-adenosylmethionine-dependent methyltransferase activity"/>
    <property type="evidence" value="ECO:0007669"/>
    <property type="project" value="UniProtKB-UniRule"/>
</dbReference>
<feature type="domain" description="tRNA/rRNA methyltransferase SpoU type" evidence="8">
    <location>
        <begin position="3"/>
        <end position="143"/>
    </location>
</feature>
<feature type="binding site" evidence="6 7">
    <location>
        <position position="132"/>
    </location>
    <ligand>
        <name>S-adenosyl-L-methionine</name>
        <dbReference type="ChEBI" id="CHEBI:59789"/>
    </ligand>
</feature>
<keyword evidence="4 6" id="KW-0949">S-adenosyl-L-methionine</keyword>
<evidence type="ECO:0000256" key="3">
    <source>
        <dbReference type="ARBA" id="ARBA00022679"/>
    </source>
</evidence>
<comment type="similarity">
    <text evidence="6">Belongs to the class IV-like SAM-binding methyltransferase superfamily. RNA methyltransferase TrmH family. TrmL subfamily.</text>
</comment>
<dbReference type="GO" id="GO:0005737">
    <property type="term" value="C:cytoplasm"/>
    <property type="evidence" value="ECO:0007669"/>
    <property type="project" value="UniProtKB-SubCell"/>
</dbReference>
<dbReference type="InterPro" id="IPR016914">
    <property type="entry name" value="TrmL"/>
</dbReference>
<comment type="catalytic activity">
    <reaction evidence="6">
        <text>cytidine(34) in tRNA + S-adenosyl-L-methionine = 2'-O-methylcytidine(34) in tRNA + S-adenosyl-L-homocysteine + H(+)</text>
        <dbReference type="Rhea" id="RHEA:43084"/>
        <dbReference type="Rhea" id="RHEA-COMP:10331"/>
        <dbReference type="Rhea" id="RHEA-COMP:10332"/>
        <dbReference type="ChEBI" id="CHEBI:15378"/>
        <dbReference type="ChEBI" id="CHEBI:57856"/>
        <dbReference type="ChEBI" id="CHEBI:59789"/>
        <dbReference type="ChEBI" id="CHEBI:74495"/>
        <dbReference type="ChEBI" id="CHEBI:82748"/>
        <dbReference type="EC" id="2.1.1.207"/>
    </reaction>
</comment>
<evidence type="ECO:0000256" key="7">
    <source>
        <dbReference type="PIRSR" id="PIRSR029256-1"/>
    </source>
</evidence>
<keyword evidence="5 6" id="KW-0819">tRNA processing</keyword>
<dbReference type="GO" id="GO:0002130">
    <property type="term" value="P:wobble position ribose methylation"/>
    <property type="evidence" value="ECO:0007669"/>
    <property type="project" value="TreeGrafter"/>
</dbReference>
<keyword evidence="1 6" id="KW-0963">Cytoplasm</keyword>
<dbReference type="CDD" id="cd18094">
    <property type="entry name" value="SpoU-like_TrmL"/>
    <property type="match status" value="1"/>
</dbReference>
<evidence type="ECO:0000256" key="1">
    <source>
        <dbReference type="ARBA" id="ARBA00022490"/>
    </source>
</evidence>
<reference evidence="9 10" key="1">
    <citation type="submission" date="2018-08" db="EMBL/GenBank/DDBJ databases">
        <title>The first complete genome of Treponema rectale (CHPAT), a commensal spirochete of the bovine rectum.</title>
        <authorList>
            <person name="Staton G.J."/>
            <person name="Clegg S.R."/>
            <person name="Carter S.D."/>
            <person name="Radford A.D."/>
            <person name="Darby A."/>
            <person name="Hall N."/>
            <person name="Birtles R.J."/>
            <person name="Evans N.J."/>
        </authorList>
    </citation>
    <scope>NUCLEOTIDE SEQUENCE [LARGE SCALE GENOMIC DNA]</scope>
    <source>
        <strain evidence="9 10">CHPA</strain>
    </source>
</reference>
<dbReference type="InterPro" id="IPR029028">
    <property type="entry name" value="Alpha/beta_knot_MTases"/>
</dbReference>
<accession>A0A7M1XK01</accession>
<dbReference type="Pfam" id="PF00588">
    <property type="entry name" value="SpoU_methylase"/>
    <property type="match status" value="1"/>
</dbReference>
<dbReference type="GO" id="GO:0003723">
    <property type="term" value="F:RNA binding"/>
    <property type="evidence" value="ECO:0007669"/>
    <property type="project" value="InterPro"/>
</dbReference>
<comment type="subcellular location">
    <subcellularLocation>
        <location evidence="6">Cytoplasm</location>
    </subcellularLocation>
</comment>
<dbReference type="EC" id="2.1.1.207" evidence="6"/>